<proteinExistence type="predicted"/>
<evidence type="ECO:0000313" key="2">
    <source>
        <dbReference type="Proteomes" id="UP001320706"/>
    </source>
</evidence>
<gene>
    <name evidence="1" type="ORF">M8818_004176</name>
</gene>
<dbReference type="Proteomes" id="UP001320706">
    <property type="component" value="Unassembled WGS sequence"/>
</dbReference>
<keyword evidence="2" id="KW-1185">Reference proteome</keyword>
<evidence type="ECO:0000313" key="1">
    <source>
        <dbReference type="EMBL" id="KAK8207923.1"/>
    </source>
</evidence>
<dbReference type="EMBL" id="JAMKPW020000020">
    <property type="protein sequence ID" value="KAK8207923.1"/>
    <property type="molecule type" value="Genomic_DNA"/>
</dbReference>
<comment type="caution">
    <text evidence="1">The sequence shown here is derived from an EMBL/GenBank/DDBJ whole genome shotgun (WGS) entry which is preliminary data.</text>
</comment>
<reference evidence="1" key="1">
    <citation type="submission" date="2024-02" db="EMBL/GenBank/DDBJ databases">
        <title>Metagenome Assembled Genome of Zalaria obscura JY119.</title>
        <authorList>
            <person name="Vighnesh L."/>
            <person name="Jagadeeshwari U."/>
            <person name="Venkata Ramana C."/>
            <person name="Sasikala C."/>
        </authorList>
    </citation>
    <scope>NUCLEOTIDE SEQUENCE</scope>
    <source>
        <strain evidence="1">JY119</strain>
    </source>
</reference>
<protein>
    <submittedName>
        <fullName evidence="1">Uncharacterized protein</fullName>
    </submittedName>
</protein>
<organism evidence="1 2">
    <name type="scientific">Zalaria obscura</name>
    <dbReference type="NCBI Taxonomy" id="2024903"/>
    <lineage>
        <taxon>Eukaryota</taxon>
        <taxon>Fungi</taxon>
        <taxon>Dikarya</taxon>
        <taxon>Ascomycota</taxon>
        <taxon>Pezizomycotina</taxon>
        <taxon>Dothideomycetes</taxon>
        <taxon>Dothideomycetidae</taxon>
        <taxon>Dothideales</taxon>
        <taxon>Zalariaceae</taxon>
        <taxon>Zalaria</taxon>
    </lineage>
</organism>
<name>A0ACC3SD82_9PEZI</name>
<sequence length="241" mass="27192">MSDFRNLQHYIASIRANPSADEYHEEGYVVLRQCAAEAQAVLAQPFNASALDPRGNEEQEKSQLRQVIVDASTRRFRAQKIYLRATAALRWINSRNAILREQKPRPEHGPALQQIANTLRAELASVTDARVELSLRSADTSQGKWIQEDPTLVMLQQMIRAGREPPYARIRRYFAEDEALKWNKVPSEPMGTSVGDPDLSGTERHALARVVRTFGSLIALPVIVFLNRTYSYCFLSPPDSA</sequence>
<accession>A0ACC3SD82</accession>